<dbReference type="RefSeq" id="WP_271199887.1">
    <property type="nucleotide sequence ID" value="NZ_BSFL01000001.1"/>
</dbReference>
<evidence type="ECO:0000313" key="3">
    <source>
        <dbReference type="EMBL" id="GLK79429.1"/>
    </source>
</evidence>
<reference evidence="3" key="2">
    <citation type="submission" date="2023-01" db="EMBL/GenBank/DDBJ databases">
        <authorList>
            <person name="Sun Q."/>
            <person name="Evtushenko L."/>
        </authorList>
    </citation>
    <scope>NUCLEOTIDE SEQUENCE</scope>
    <source>
        <strain evidence="3">VKM B-2748</strain>
    </source>
</reference>
<dbReference type="Gene3D" id="3.30.2310.20">
    <property type="entry name" value="RelE-like"/>
    <property type="match status" value="1"/>
</dbReference>
<gene>
    <name evidence="3" type="ORF">GCM10008174_11700</name>
</gene>
<keyword evidence="2" id="KW-1277">Toxin-antitoxin system</keyword>
<keyword evidence="4" id="KW-1185">Reference proteome</keyword>
<name>A0A9W6JPD6_9HYPH</name>
<evidence type="ECO:0000313" key="4">
    <source>
        <dbReference type="Proteomes" id="UP001143309"/>
    </source>
</evidence>
<protein>
    <submittedName>
        <fullName evidence="3">Toxin Y4kP</fullName>
    </submittedName>
</protein>
<dbReference type="InterPro" id="IPR051803">
    <property type="entry name" value="TA_system_RelE-like_toxin"/>
</dbReference>
<dbReference type="Proteomes" id="UP001143309">
    <property type="component" value="Unassembled WGS sequence"/>
</dbReference>
<evidence type="ECO:0000256" key="1">
    <source>
        <dbReference type="ARBA" id="ARBA00006226"/>
    </source>
</evidence>
<comment type="similarity">
    <text evidence="1">Belongs to the RelE toxin family.</text>
</comment>
<sequence>MKQVRYAEQAIRELDAIFAWIASENPAAAERVLNRLDRTAALPSQFRRGRPGRTPGTRELVVGRLPDIIVYSESADAITILAVRHAARRPLG</sequence>
<dbReference type="EMBL" id="BSFL01000001">
    <property type="protein sequence ID" value="GLK79429.1"/>
    <property type="molecule type" value="Genomic_DNA"/>
</dbReference>
<evidence type="ECO:0000256" key="2">
    <source>
        <dbReference type="ARBA" id="ARBA00022649"/>
    </source>
</evidence>
<proteinExistence type="inferred from homology"/>
<dbReference type="AlphaFoldDB" id="A0A9W6JPD6"/>
<dbReference type="PANTHER" id="PTHR33755">
    <property type="entry name" value="TOXIN PARE1-RELATED"/>
    <property type="match status" value="1"/>
</dbReference>
<dbReference type="InterPro" id="IPR007712">
    <property type="entry name" value="RelE/ParE_toxin"/>
</dbReference>
<dbReference type="InterPro" id="IPR035093">
    <property type="entry name" value="RelE/ParE_toxin_dom_sf"/>
</dbReference>
<reference evidence="3" key="1">
    <citation type="journal article" date="2014" name="Int. J. Syst. Evol. Microbiol.">
        <title>Complete genome sequence of Corynebacterium casei LMG S-19264T (=DSM 44701T), isolated from a smear-ripened cheese.</title>
        <authorList>
            <consortium name="US DOE Joint Genome Institute (JGI-PGF)"/>
            <person name="Walter F."/>
            <person name="Albersmeier A."/>
            <person name="Kalinowski J."/>
            <person name="Ruckert C."/>
        </authorList>
    </citation>
    <scope>NUCLEOTIDE SEQUENCE</scope>
    <source>
        <strain evidence="3">VKM B-2748</strain>
    </source>
</reference>
<comment type="caution">
    <text evidence="3">The sequence shown here is derived from an EMBL/GenBank/DDBJ whole genome shotgun (WGS) entry which is preliminary data.</text>
</comment>
<accession>A0A9W6JPD6</accession>
<dbReference type="Pfam" id="PF05016">
    <property type="entry name" value="ParE_toxin"/>
    <property type="match status" value="1"/>
</dbReference>
<organism evidence="3 4">
    <name type="scientific">Methylopila turkensis</name>
    <dbReference type="NCBI Taxonomy" id="1437816"/>
    <lineage>
        <taxon>Bacteria</taxon>
        <taxon>Pseudomonadati</taxon>
        <taxon>Pseudomonadota</taxon>
        <taxon>Alphaproteobacteria</taxon>
        <taxon>Hyphomicrobiales</taxon>
        <taxon>Methylopilaceae</taxon>
        <taxon>Methylopila</taxon>
    </lineage>
</organism>